<accession>A0A1I9G525</accession>
<dbReference type="EMBL" id="LN857014">
    <property type="protein sequence ID" value="CDQ00968.1"/>
    <property type="molecule type" value="Genomic_DNA"/>
</dbReference>
<sequence>MVGTIVTSELDSKLESIAVKVNEELEDIVLNVDNVPEEATVDVSSEIIDVIVVSKTFGQLGTFVQVPICSVSVASAIKLVSEVFSEYDRAVLSVELEDVEVLFLVKMVDDDSGNISVN</sequence>
<name>A0A1I9G525_BRUMA</name>
<proteinExistence type="predicted"/>
<reference evidence="1" key="1">
    <citation type="journal article" date="2007" name="Science">
        <title>Draft genome of the filarial nematode parasite Brugia malayi.</title>
        <authorList>
            <person name="Ghedin E."/>
            <person name="Wang S."/>
            <person name="Spiro D."/>
            <person name="Caler E."/>
            <person name="Zhao Q."/>
            <person name="Crabtree J."/>
            <person name="Allen J.E."/>
            <person name="Delcher A.L."/>
            <person name="Guiliano D.B."/>
            <person name="Miranda-Saavedra D."/>
            <person name="Angiuoli S.V."/>
            <person name="Creasy T."/>
            <person name="Amedeo P."/>
            <person name="Haas B."/>
            <person name="El-Sayed N.M."/>
            <person name="Wortman J.R."/>
            <person name="Feldblyum T."/>
            <person name="Tallon L."/>
            <person name="Schatz M."/>
            <person name="Shumway M."/>
            <person name="Koo H."/>
            <person name="Salzberg S.L."/>
            <person name="Schobel S."/>
            <person name="Pertea M."/>
            <person name="Pop M."/>
            <person name="White O."/>
            <person name="Barton G.J."/>
            <person name="Carlow C.K."/>
            <person name="Crawford M.J."/>
            <person name="Daub J."/>
            <person name="Dimmic M.W."/>
            <person name="Estes C.F."/>
            <person name="Foster J.M."/>
            <person name="Ganatra M."/>
            <person name="Gregory W.F."/>
            <person name="Johnson N.M."/>
            <person name="Jin J."/>
            <person name="Komuniecki R."/>
            <person name="Korf I."/>
            <person name="Kumar S."/>
            <person name="Laney S."/>
            <person name="Li B.W."/>
            <person name="Li W."/>
            <person name="Lindblom T.H."/>
            <person name="Lustigman S."/>
            <person name="Ma D."/>
            <person name="Maina C.V."/>
            <person name="Martin D.M."/>
            <person name="McCarter J.P."/>
            <person name="McReynolds L."/>
            <person name="Mitreva M."/>
            <person name="Nutman T.B."/>
            <person name="Parkinson J."/>
            <person name="Peregrin-Alvarez J.M."/>
            <person name="Poole C."/>
            <person name="Ren Q."/>
            <person name="Saunders L."/>
            <person name="Sluder A.E."/>
            <person name="Smith K."/>
            <person name="Stanke M."/>
            <person name="Unnasch T.R."/>
            <person name="Ware J."/>
            <person name="Wei A.D."/>
            <person name="Weil G."/>
            <person name="Williams D.J."/>
            <person name="Zhang Y."/>
            <person name="Williams S.A."/>
            <person name="Fraser-Liggett C."/>
            <person name="Slatko B."/>
            <person name="Blaxter M.L."/>
            <person name="Scott A.L."/>
        </authorList>
    </citation>
    <scope>NUCLEOTIDE SEQUENCE</scope>
    <source>
        <strain evidence="1">FR3</strain>
    </source>
</reference>
<evidence type="ECO:0000313" key="1">
    <source>
        <dbReference type="EMBL" id="CDQ00968.1"/>
    </source>
</evidence>
<dbReference type="AlphaFoldDB" id="A0A1I9G525"/>
<protein>
    <submittedName>
        <fullName evidence="1">Bm702</fullName>
    </submittedName>
</protein>
<organism evidence="1">
    <name type="scientific">Brugia malayi</name>
    <name type="common">Filarial nematode worm</name>
    <dbReference type="NCBI Taxonomy" id="6279"/>
    <lineage>
        <taxon>Eukaryota</taxon>
        <taxon>Metazoa</taxon>
        <taxon>Ecdysozoa</taxon>
        <taxon>Nematoda</taxon>
        <taxon>Chromadorea</taxon>
        <taxon>Rhabditida</taxon>
        <taxon>Spirurina</taxon>
        <taxon>Spiruromorpha</taxon>
        <taxon>Filarioidea</taxon>
        <taxon>Onchocercidae</taxon>
        <taxon>Brugia</taxon>
    </lineage>
</organism>
<gene>
    <name evidence="1" type="primary">Bm702</name>
    <name evidence="1" type="ORF">BM_Bm702</name>
</gene>
<reference evidence="1" key="2">
    <citation type="submission" date="2012-12" db="EMBL/GenBank/DDBJ databases">
        <authorList>
            <consortium name="WormBase Consortium"/>
            <person name="Ghedin E."/>
            <person name="Paulini M."/>
        </authorList>
    </citation>
    <scope>NUCLEOTIDE SEQUENCE</scope>
    <source>
        <strain evidence="1">FR3</strain>
    </source>
</reference>